<reference evidence="3" key="1">
    <citation type="journal article" date="2021" name="BMC Genomics">
        <title>Chromosome-level genome assembly and manually-curated proteome of model necrotroph Parastagonospora nodorum Sn15 reveals a genome-wide trove of candidate effector homologs, and redundancy of virulence-related functions within an accessory chromosome.</title>
        <authorList>
            <person name="Bertazzoni S."/>
            <person name="Jones D.A.B."/>
            <person name="Phan H.T."/>
            <person name="Tan K.-C."/>
            <person name="Hane J.K."/>
        </authorList>
    </citation>
    <scope>NUCLEOTIDE SEQUENCE [LARGE SCALE GENOMIC DNA]</scope>
    <source>
        <strain evidence="3">SN15 / ATCC MYA-4574 / FGSC 10173)</strain>
    </source>
</reference>
<evidence type="ECO:0000313" key="2">
    <source>
        <dbReference type="EMBL" id="QRD04404.1"/>
    </source>
</evidence>
<evidence type="ECO:0000313" key="3">
    <source>
        <dbReference type="Proteomes" id="UP000663193"/>
    </source>
</evidence>
<protein>
    <submittedName>
        <fullName evidence="2">Uncharacterized protein</fullName>
    </submittedName>
</protein>
<name>A0A7U2FHM2_PHANO</name>
<dbReference type="Proteomes" id="UP000663193">
    <property type="component" value="Chromosome 17"/>
</dbReference>
<sequence length="51" mass="5580">MHALASRAQQPDSRRWPLRSHGRTGEASLSGDGDMAAGYRCDLDAGPWRLV</sequence>
<organism evidence="2 3">
    <name type="scientific">Phaeosphaeria nodorum (strain SN15 / ATCC MYA-4574 / FGSC 10173)</name>
    <name type="common">Glume blotch fungus</name>
    <name type="synonym">Parastagonospora nodorum</name>
    <dbReference type="NCBI Taxonomy" id="321614"/>
    <lineage>
        <taxon>Eukaryota</taxon>
        <taxon>Fungi</taxon>
        <taxon>Dikarya</taxon>
        <taxon>Ascomycota</taxon>
        <taxon>Pezizomycotina</taxon>
        <taxon>Dothideomycetes</taxon>
        <taxon>Pleosporomycetidae</taxon>
        <taxon>Pleosporales</taxon>
        <taxon>Pleosporineae</taxon>
        <taxon>Phaeosphaeriaceae</taxon>
        <taxon>Parastagonospora</taxon>
    </lineage>
</organism>
<dbReference type="AlphaFoldDB" id="A0A7U2FHM2"/>
<dbReference type="EMBL" id="CP069039">
    <property type="protein sequence ID" value="QRD04404.1"/>
    <property type="molecule type" value="Genomic_DNA"/>
</dbReference>
<proteinExistence type="predicted"/>
<feature type="region of interest" description="Disordered" evidence="1">
    <location>
        <begin position="1"/>
        <end position="38"/>
    </location>
</feature>
<gene>
    <name evidence="2" type="ORF">JI435_421080</name>
</gene>
<evidence type="ECO:0000256" key="1">
    <source>
        <dbReference type="SAM" id="MobiDB-lite"/>
    </source>
</evidence>
<dbReference type="VEuPathDB" id="FungiDB:JI435_421080"/>
<keyword evidence="3" id="KW-1185">Reference proteome</keyword>
<accession>A0A7U2FHM2</accession>